<gene>
    <name evidence="3" type="ORF">BTN85_0702</name>
</gene>
<feature type="domain" description="Schlafen AlbA-2" evidence="2">
    <location>
        <begin position="6"/>
        <end position="131"/>
    </location>
</feature>
<dbReference type="AlphaFoldDB" id="A0A1Q6DV37"/>
<evidence type="ECO:0000256" key="1">
    <source>
        <dbReference type="SAM" id="MobiDB-lite"/>
    </source>
</evidence>
<organism evidence="3 4">
    <name type="scientific">Methanohalarchaeum thermophilum</name>
    <dbReference type="NCBI Taxonomy" id="1903181"/>
    <lineage>
        <taxon>Archaea</taxon>
        <taxon>Methanobacteriati</taxon>
        <taxon>Methanobacteriota</taxon>
        <taxon>Methanonatronarchaeia</taxon>
        <taxon>Methanonatronarchaeales</taxon>
        <taxon>Methanonatronarchaeaceae</taxon>
        <taxon>Candidatus Methanohalarchaeum</taxon>
    </lineage>
</organism>
<protein>
    <submittedName>
        <fullName evidence="3">Schlafen-like putative transcriptional regulator containing HTH and ATP-binding domain</fullName>
    </submittedName>
</protein>
<comment type="caution">
    <text evidence="3">The sequence shown here is derived from an EMBL/GenBank/DDBJ whole genome shotgun (WGS) entry which is preliminary data.</text>
</comment>
<dbReference type="PANTHER" id="PTHR30595:SF6">
    <property type="entry name" value="SCHLAFEN ALBA-2 DOMAIN-CONTAINING PROTEIN"/>
    <property type="match status" value="1"/>
</dbReference>
<feature type="region of interest" description="Disordered" evidence="1">
    <location>
        <begin position="162"/>
        <end position="181"/>
    </location>
</feature>
<dbReference type="InterPro" id="IPR007421">
    <property type="entry name" value="Schlafen_AlbA_2_dom"/>
</dbReference>
<evidence type="ECO:0000313" key="4">
    <source>
        <dbReference type="Proteomes" id="UP000185744"/>
    </source>
</evidence>
<proteinExistence type="predicted"/>
<dbReference type="GO" id="GO:0005524">
    <property type="term" value="F:ATP binding"/>
    <property type="evidence" value="ECO:0007669"/>
    <property type="project" value="UniProtKB-KW"/>
</dbReference>
<feature type="region of interest" description="Disordered" evidence="1">
    <location>
        <begin position="108"/>
        <end position="144"/>
    </location>
</feature>
<evidence type="ECO:0000313" key="3">
    <source>
        <dbReference type="EMBL" id="OKY78216.1"/>
    </source>
</evidence>
<reference evidence="3" key="1">
    <citation type="submission" date="2016-12" db="EMBL/GenBank/DDBJ databases">
        <title>Discovery of methanogenic haloarchaea.</title>
        <authorList>
            <person name="Sorokin D.Y."/>
            <person name="Makarova K.S."/>
            <person name="Abbas B."/>
            <person name="Ferrer M."/>
            <person name="Golyshin P.N."/>
        </authorList>
    </citation>
    <scope>NUCLEOTIDE SEQUENCE [LARGE SCALE GENOMIC DNA]</scope>
    <source>
        <strain evidence="3">HMET1</strain>
    </source>
</reference>
<keyword evidence="4" id="KW-1185">Reference proteome</keyword>
<evidence type="ECO:0000259" key="2">
    <source>
        <dbReference type="Pfam" id="PF04326"/>
    </source>
</evidence>
<dbReference type="Gene3D" id="3.30.950.30">
    <property type="entry name" value="Schlafen, AAA domain"/>
    <property type="match status" value="1"/>
</dbReference>
<sequence>MSPQEETETFDAKRKGILKSSKLAKTASAMANKNGGTIVIGIGVDHNGCEIIKGFSNKPEEKNRAKEIIKDNTRPSMVDLFKVRFSEVRGVHLLRIDISKSVDEMEEPVKYTGGSSPKAYIRNDDSSDPMTKRQINKWHKKRKRKITNRKFFKFLNKLREFDKNGYPSPDLISNPDDQKDY</sequence>
<dbReference type="InParanoid" id="A0A1Q6DV37"/>
<dbReference type="PANTHER" id="PTHR30595">
    <property type="entry name" value="GLPR-RELATED TRANSCRIPTIONAL REPRESSOR"/>
    <property type="match status" value="1"/>
</dbReference>
<dbReference type="Pfam" id="PF04326">
    <property type="entry name" value="SLFN_AlbA_2"/>
    <property type="match status" value="1"/>
</dbReference>
<accession>A0A1Q6DV37</accession>
<name>A0A1Q6DV37_METT1</name>
<dbReference type="Proteomes" id="UP000185744">
    <property type="component" value="Unassembled WGS sequence"/>
</dbReference>
<dbReference type="EMBL" id="MSDW01000001">
    <property type="protein sequence ID" value="OKY78216.1"/>
    <property type="molecule type" value="Genomic_DNA"/>
</dbReference>
<feature type="compositionally biased region" description="Basic residues" evidence="1">
    <location>
        <begin position="134"/>
        <end position="144"/>
    </location>
</feature>
<dbReference type="InterPro" id="IPR038461">
    <property type="entry name" value="Schlafen_AlbA_2_dom_sf"/>
</dbReference>